<dbReference type="Gene3D" id="6.10.250.2500">
    <property type="match status" value="1"/>
</dbReference>
<dbReference type="InterPro" id="IPR002077">
    <property type="entry name" value="VDCCAlpha1"/>
</dbReference>
<feature type="region of interest" description="Disordered" evidence="20">
    <location>
        <begin position="1"/>
        <end position="83"/>
    </location>
</feature>
<evidence type="ECO:0000259" key="22">
    <source>
        <dbReference type="SMART" id="SM01062"/>
    </source>
</evidence>
<dbReference type="GO" id="GO:0005891">
    <property type="term" value="C:voltage-gated calcium channel complex"/>
    <property type="evidence" value="ECO:0007669"/>
    <property type="project" value="InterPro"/>
</dbReference>
<feature type="transmembrane region" description="Helical" evidence="21">
    <location>
        <begin position="322"/>
        <end position="343"/>
    </location>
</feature>
<dbReference type="Pfam" id="PF16905">
    <property type="entry name" value="GPHH"/>
    <property type="match status" value="1"/>
</dbReference>
<feature type="transmembrane region" description="Helical" evidence="21">
    <location>
        <begin position="509"/>
        <end position="526"/>
    </location>
</feature>
<feature type="domain" description="Voltage-dependent calcium channel alpha-1 subunit IQ" evidence="22">
    <location>
        <begin position="1648"/>
        <end position="1682"/>
    </location>
</feature>
<evidence type="ECO:0000256" key="11">
    <source>
        <dbReference type="ARBA" id="ARBA00022989"/>
    </source>
</evidence>
<evidence type="ECO:0000256" key="1">
    <source>
        <dbReference type="ARBA" id="ARBA00004141"/>
    </source>
</evidence>
<feature type="binding site" evidence="18">
    <location>
        <position position="336"/>
    </location>
    <ligand>
        <name>Ca(2+)</name>
        <dbReference type="ChEBI" id="CHEBI:29108"/>
    </ligand>
</feature>
<dbReference type="Pfam" id="PF08763">
    <property type="entry name" value="Ca_chan_IQ"/>
    <property type="match status" value="1"/>
</dbReference>
<feature type="binding site" evidence="18">
    <location>
        <position position="691"/>
    </location>
    <ligand>
        <name>Ca(2+)</name>
        <dbReference type="ChEBI" id="CHEBI:29108"/>
    </ligand>
</feature>
<keyword evidence="3" id="KW-0597">Phosphoprotein</keyword>
<evidence type="ECO:0000256" key="6">
    <source>
        <dbReference type="ARBA" id="ARBA00022692"/>
    </source>
</evidence>
<dbReference type="Gene3D" id="1.20.120.350">
    <property type="entry name" value="Voltage-gated potassium channels. Chain C"/>
    <property type="match status" value="4"/>
</dbReference>
<dbReference type="GO" id="GO:0042045">
    <property type="term" value="P:epithelial fluid transport"/>
    <property type="evidence" value="ECO:0007669"/>
    <property type="project" value="UniProtKB-ARBA"/>
</dbReference>
<dbReference type="InterPro" id="IPR005446">
    <property type="entry name" value="VDCC_L_a1su"/>
</dbReference>
<dbReference type="Proteomes" id="UP000075886">
    <property type="component" value="Unassembled WGS sequence"/>
</dbReference>
<dbReference type="Gene3D" id="6.10.250.2180">
    <property type="match status" value="1"/>
</dbReference>
<keyword evidence="12" id="KW-0406">Ion transport</keyword>
<dbReference type="EMBL" id="AXCN02001877">
    <property type="status" value="NOT_ANNOTATED_CDS"/>
    <property type="molecule type" value="Genomic_DNA"/>
</dbReference>
<dbReference type="GO" id="GO:0009582">
    <property type="term" value="P:detection of abiotic stimulus"/>
    <property type="evidence" value="ECO:0007669"/>
    <property type="project" value="UniProtKB-ARBA"/>
</dbReference>
<evidence type="ECO:0000256" key="7">
    <source>
        <dbReference type="ARBA" id="ARBA00022723"/>
    </source>
</evidence>
<dbReference type="InterPro" id="IPR014873">
    <property type="entry name" value="VDCC_a1su_IQ"/>
</dbReference>
<keyword evidence="10 19" id="KW-0851">Voltage-gated channel</keyword>
<dbReference type="PANTHER" id="PTHR45628:SF1">
    <property type="entry name" value="VOLTAGE-DEPENDENT CALCIUM CHANNEL TYPE D SUBUNIT ALPHA-1"/>
    <property type="match status" value="1"/>
</dbReference>
<evidence type="ECO:0000256" key="4">
    <source>
        <dbReference type="ARBA" id="ARBA00022568"/>
    </source>
</evidence>
<keyword evidence="2" id="KW-0813">Transport</keyword>
<evidence type="ECO:0000256" key="8">
    <source>
        <dbReference type="ARBA" id="ARBA00022737"/>
    </source>
</evidence>
<feature type="transmembrane region" description="Helical" evidence="21">
    <location>
        <begin position="701"/>
        <end position="724"/>
    </location>
</feature>
<dbReference type="SMART" id="SM01062">
    <property type="entry name" value="Ca_chan_IQ"/>
    <property type="match status" value="1"/>
</dbReference>
<feature type="region of interest" description="Disordered" evidence="20">
    <location>
        <begin position="756"/>
        <end position="812"/>
    </location>
</feature>
<dbReference type="InterPro" id="IPR005821">
    <property type="entry name" value="Ion_trans_dom"/>
</dbReference>
<accession>A0A182QGJ4</accession>
<dbReference type="InterPro" id="IPR031649">
    <property type="entry name" value="GPHH_dom"/>
</dbReference>
<feature type="transmembrane region" description="Helical" evidence="21">
    <location>
        <begin position="152"/>
        <end position="171"/>
    </location>
</feature>
<feature type="compositionally biased region" description="Acidic residues" evidence="20">
    <location>
        <begin position="758"/>
        <end position="768"/>
    </location>
</feature>
<reference evidence="23" key="2">
    <citation type="submission" date="2020-05" db="UniProtKB">
        <authorList>
            <consortium name="EnsemblMetazoa"/>
        </authorList>
    </citation>
    <scope>IDENTIFICATION</scope>
    <source>
        <strain evidence="23">FAR1</strain>
    </source>
</reference>
<evidence type="ECO:0000256" key="17">
    <source>
        <dbReference type="ARBA" id="ARBA00061395"/>
    </source>
</evidence>
<dbReference type="STRING" id="69004.A0A182QGJ4"/>
<feature type="region of interest" description="Disordered" evidence="20">
    <location>
        <begin position="1745"/>
        <end position="1764"/>
    </location>
</feature>
<comment type="function">
    <text evidence="19">Voltage-sensitive calcium channels (VSCC) mediate the entry of calcium ions into excitable cells and are also involved in a variety of calcium-dependent processes, including muscle contraction, hormone or neurotransmitter release, gene expression, cell motility, cell division and cell death.</text>
</comment>
<evidence type="ECO:0000256" key="21">
    <source>
        <dbReference type="SAM" id="Phobius"/>
    </source>
</evidence>
<dbReference type="SUPFAM" id="SSF81324">
    <property type="entry name" value="Voltage-gated potassium channels"/>
    <property type="match status" value="4"/>
</dbReference>
<feature type="transmembrane region" description="Helical" evidence="21">
    <location>
        <begin position="1148"/>
        <end position="1169"/>
    </location>
</feature>
<protein>
    <recommendedName>
        <fullName evidence="19">Voltage-dependent L-type calcium channel subunit alpha</fullName>
    </recommendedName>
</protein>
<dbReference type="GO" id="GO:0019722">
    <property type="term" value="P:calcium-mediated signaling"/>
    <property type="evidence" value="ECO:0007669"/>
    <property type="project" value="UniProtKB-ARBA"/>
</dbReference>
<feature type="transmembrane region" description="Helical" evidence="21">
    <location>
        <begin position="115"/>
        <end position="132"/>
    </location>
</feature>
<feature type="transmembrane region" description="Helical" evidence="21">
    <location>
        <begin position="1265"/>
        <end position="1286"/>
    </location>
</feature>
<keyword evidence="5 19" id="KW-0107">Calcium channel</keyword>
<feature type="transmembrane region" description="Helical" evidence="21">
    <location>
        <begin position="244"/>
        <end position="266"/>
    </location>
</feature>
<feature type="transmembrane region" description="Helical" evidence="21">
    <location>
        <begin position="1015"/>
        <end position="1041"/>
    </location>
</feature>
<dbReference type="Pfam" id="PF00520">
    <property type="entry name" value="Ion_trans"/>
    <property type="match status" value="4"/>
</dbReference>
<keyword evidence="6 21" id="KW-0812">Transmembrane</keyword>
<dbReference type="Gene3D" id="1.10.287.70">
    <property type="match status" value="4"/>
</dbReference>
<evidence type="ECO:0000256" key="14">
    <source>
        <dbReference type="ARBA" id="ARBA00023157"/>
    </source>
</evidence>
<dbReference type="FunFam" id="1.20.120.350:FF:000010">
    <property type="entry name" value="Voltage-dependent L-type calcium channel subunit alpha"/>
    <property type="match status" value="1"/>
</dbReference>
<dbReference type="PANTHER" id="PTHR45628">
    <property type="entry name" value="VOLTAGE-DEPENDENT CALCIUM CHANNEL TYPE A SUBUNIT ALPHA-1"/>
    <property type="match status" value="1"/>
</dbReference>
<feature type="transmembrane region" description="Helical" evidence="21">
    <location>
        <begin position="546"/>
        <end position="564"/>
    </location>
</feature>
<dbReference type="PRINTS" id="PR00167">
    <property type="entry name" value="CACHANNEL"/>
</dbReference>
<feature type="transmembrane region" description="Helical" evidence="21">
    <location>
        <begin position="1076"/>
        <end position="1095"/>
    </location>
</feature>
<dbReference type="InterPro" id="IPR027359">
    <property type="entry name" value="Volt_channel_dom_sf"/>
</dbReference>
<evidence type="ECO:0000256" key="13">
    <source>
        <dbReference type="ARBA" id="ARBA00023136"/>
    </source>
</evidence>
<keyword evidence="8" id="KW-0677">Repeat</keyword>
<feature type="compositionally biased region" description="Acidic residues" evidence="20">
    <location>
        <begin position="776"/>
        <end position="807"/>
    </location>
</feature>
<dbReference type="GO" id="GO:0046872">
    <property type="term" value="F:metal ion binding"/>
    <property type="evidence" value="ECO:0007669"/>
    <property type="project" value="UniProtKB-KW"/>
</dbReference>
<dbReference type="GO" id="GO:0016323">
    <property type="term" value="C:basolateral plasma membrane"/>
    <property type="evidence" value="ECO:0007669"/>
    <property type="project" value="UniProtKB-ARBA"/>
</dbReference>
<evidence type="ECO:0000256" key="19">
    <source>
        <dbReference type="RuleBase" id="RU003808"/>
    </source>
</evidence>
<keyword evidence="14" id="KW-1015">Disulfide bond</keyword>
<evidence type="ECO:0000256" key="9">
    <source>
        <dbReference type="ARBA" id="ARBA00022837"/>
    </source>
</evidence>
<feature type="compositionally biased region" description="Pro residues" evidence="20">
    <location>
        <begin position="1754"/>
        <end position="1763"/>
    </location>
</feature>
<dbReference type="GO" id="GO:0050906">
    <property type="term" value="P:detection of stimulus involved in sensory perception"/>
    <property type="evidence" value="ECO:0007669"/>
    <property type="project" value="UniProtKB-ARBA"/>
</dbReference>
<sequence length="1837" mass="208248">MESETKISATEAAKAAAAAAAASVQKPGGAPGATGLTATGANTQTPPTTAGGATGGADDPTSADGTGANNQPKRPLRRPGKVVPDRPPRVFYCLTLKNPLRKLCIKVVEWKPFEYLILLTIFANCVALATYTPFPNGDSNATNAMLEKVEQIFLIIFTLECVMKLIAYGFIMHPGAYLRSRWNMLDFTIVLIGMISTTLSSIMKDGFDVKALRAFRVLRPLRLVSGVPSLQVVLNSILRAMVPLLHIALLVLFVIIIYAIVGLELFSGKMHKTCFHNITEDMMEDPTPCGEGGFQCSTIGAHWICRYYWEGPNAGITNFDNFGLSMLTVFQCITLEGWTDMLYYIEDAMGSNWQWIYFVSMVILGAFFVMNLILGVLSGEFSKERTKAKSRGDFQKLREKQRIEEDLKGYLDWITQAEDIDTYQEPPSPGKMMSEGLLKGTRAIIAGSGTVAFGEMRSTDSADAHGGNDTGGDYVQPPPESWYNRHFRAWDRLNRKMRRSCRKAVKSQAFYWLIIVLVFLNTGVLATEHYHQPQWLDDFQEYTNMFFVALFSMEMFLKMYSLGLQGYYVSLFNRFDCFVVIGSVIEVLLTNTQLMPPLGISVLRCVRLLRVFKVTKYWQSLSNLVASLLNSIQSIASLLLLLFLFIVIFALLGMQVFGGRFIFNSMDNKPRSNFDSFVQSLLTVFQILTGEDWNAVMYDGIQAYGGVASFGILASIYFIILFICGNCILCKTDILLNVFLAIAVDNLADAESLTAVDKEDDPDTELDILTDKSDNDMGDNEDEEEGDGDGDGEGDADDGDEPDDENADCFKDDESRRAYGARLKKLEEPSVEKTSKKFGTLWELFMRHLSQDRTLTAKKKKRANVTKSALSTSNTKTASAALEETRKTRISRVVIQAQPKLLPRRLSRIGLKVKKYREPPKNALFILSNTNRFRQFCHWLCNHTVFGNIILLCIMLSSVMLAAEDPLNANSERNQILNQFDFFFTAVFAIELILKVIAYGFILHKGAFCRSAFNLLDLLVVSVSLVSMLFSSGTISVVKILRVLRVLRPLRAINRAKGLKHVVQCVIVAVKTIGNIVLVTFLLQFMFAVIGVQLFKGKFFSCSDRSKYEESDCHGTYLVFEDGNVDKPVSKEREWSNNRFHFDDVQKAMLTLFTVSTFEGWPSLLYVSIDSHTENFGPIYNYRPLVATYYIIYIIVIAFFMVNIFVGFVIVTFQNEGEQEYKNCDLDKNQRNCIEFALKAKPVRRYIPNDDRIQYKVWWFVTSQLFEYTIFILIMMNTITLSMKFYRQPQPYTEWLDFLNLLFTAVFALEFVFKLAAFRFQNYFGDAWNVFDFIIVLGSFIDIVYSEVTTSSGTKGASTIISINFFRLFRVMRLIKLLARGEGIRTLLWTFIKSFQALPYVALLIVMLFFIYAVIGMQVFGRIALDDETAIHRNNNFQTFPQAILVLFRSATGEAWQDIMLDCSAREEVRCDENSEDKESKEGCGSNFAFPYFISFYVLCSFLIINLFVAVIMDNFDYLTRDWSILGPHHLDEFVRLWSEYDPDAKGRIKHLDVVTLLRKISPPLGFGKLCPHRVACKRLVSMNMPLNSDGTVLFNATLFAVVRTSLKIKTDGNIDEANLELRHIIKQIWKRTSNKLLDQVVPPPGIEDEVTVGKFYATYLIQDYFRRFKKRKNYDRNSEPTAHMTLMAGLRILHKKGPKIRRKISGTLHESASSINPEPTHRRNHKLFGITWPTSYSLKKRYFTNDHGAGAPPQAPRAPARPPRTYATLNKGFRDVNKTLMYGFRMMHDHDQLNETFTGGIDDGDHDTDRSLKPLCFGEIYSTQTSRVVNAAENET</sequence>
<name>A0A182QGJ4_9DIPT</name>
<feature type="transmembrane region" description="Helical" evidence="21">
    <location>
        <begin position="1400"/>
        <end position="1420"/>
    </location>
</feature>
<keyword evidence="24" id="KW-1185">Reference proteome</keyword>
<feature type="compositionally biased region" description="Low complexity" evidence="20">
    <location>
        <begin position="12"/>
        <end position="22"/>
    </location>
</feature>
<feature type="transmembrane region" description="Helical" evidence="21">
    <location>
        <begin position="939"/>
        <end position="962"/>
    </location>
</feature>
<evidence type="ECO:0000256" key="12">
    <source>
        <dbReference type="ARBA" id="ARBA00023065"/>
    </source>
</evidence>
<evidence type="ECO:0000256" key="20">
    <source>
        <dbReference type="SAM" id="MobiDB-lite"/>
    </source>
</evidence>
<dbReference type="GO" id="GO:0098703">
    <property type="term" value="P:calcium ion import across plasma membrane"/>
    <property type="evidence" value="ECO:0007669"/>
    <property type="project" value="TreeGrafter"/>
</dbReference>
<dbReference type="FunFam" id="1.20.120.350:FF:000001">
    <property type="entry name" value="Voltage-dependent L-type calcium channel subunit alpha"/>
    <property type="match status" value="1"/>
</dbReference>
<evidence type="ECO:0000256" key="10">
    <source>
        <dbReference type="ARBA" id="ARBA00022882"/>
    </source>
</evidence>
<dbReference type="VEuPathDB" id="VectorBase:AFAF009717"/>
<keyword evidence="11 21" id="KW-1133">Transmembrane helix</keyword>
<dbReference type="FunFam" id="1.20.120.350:FF:000064">
    <property type="entry name" value="Voltage-dependent L-type calcium channel subunit alpha"/>
    <property type="match status" value="1"/>
</dbReference>
<feature type="transmembrane region" description="Helical" evidence="21">
    <location>
        <begin position="1328"/>
        <end position="1345"/>
    </location>
</feature>
<proteinExistence type="inferred from homology"/>
<dbReference type="EnsemblMetazoa" id="AFAF009717-RA">
    <property type="protein sequence ID" value="AFAF009717-PA"/>
    <property type="gene ID" value="AFAF009717"/>
</dbReference>
<keyword evidence="9 18" id="KW-0106">Calcium</keyword>
<comment type="similarity">
    <text evidence="17 19">Belongs to the calcium channel alpha-1 subunit (TC 1.A.1.11) family.</text>
</comment>
<dbReference type="GO" id="GO:0016322">
    <property type="term" value="P:neuron remodeling"/>
    <property type="evidence" value="ECO:0007669"/>
    <property type="project" value="UniProtKB-ARBA"/>
</dbReference>
<dbReference type="FunFam" id="1.10.238.10:FF:000063">
    <property type="entry name" value="Voltage-dependent N-type calcium channel subunit alpha"/>
    <property type="match status" value="1"/>
</dbReference>
<keyword evidence="7 18" id="KW-0479">Metal-binding</keyword>
<keyword evidence="15" id="KW-0325">Glycoprotein</keyword>
<dbReference type="PRINTS" id="PR01630">
    <property type="entry name" value="LVDCCALPHA1"/>
</dbReference>
<evidence type="ECO:0000256" key="2">
    <source>
        <dbReference type="ARBA" id="ARBA00022448"/>
    </source>
</evidence>
<evidence type="ECO:0000256" key="3">
    <source>
        <dbReference type="ARBA" id="ARBA00022553"/>
    </source>
</evidence>
<dbReference type="FunFam" id="1.10.287.70:FF:000107">
    <property type="entry name" value="Voltage-dependent L-type calcium channel subunit alpha"/>
    <property type="match status" value="1"/>
</dbReference>
<evidence type="ECO:0000256" key="18">
    <source>
        <dbReference type="PIRSR" id="PIRSR602077-1"/>
    </source>
</evidence>
<keyword evidence="13 21" id="KW-0472">Membrane</keyword>
<feature type="compositionally biased region" description="Low complexity" evidence="20">
    <location>
        <begin position="33"/>
        <end position="68"/>
    </location>
</feature>
<evidence type="ECO:0000313" key="23">
    <source>
        <dbReference type="EnsemblMetazoa" id="AFAF009717-PA"/>
    </source>
</evidence>
<dbReference type="GO" id="GO:0008331">
    <property type="term" value="F:high voltage-gated calcium channel activity"/>
    <property type="evidence" value="ECO:0007669"/>
    <property type="project" value="TreeGrafter"/>
</dbReference>
<feature type="transmembrane region" description="Helical" evidence="21">
    <location>
        <begin position="1298"/>
        <end position="1316"/>
    </location>
</feature>
<organism evidence="23 24">
    <name type="scientific">Anopheles farauti</name>
    <dbReference type="NCBI Taxonomy" id="69004"/>
    <lineage>
        <taxon>Eukaryota</taxon>
        <taxon>Metazoa</taxon>
        <taxon>Ecdysozoa</taxon>
        <taxon>Arthropoda</taxon>
        <taxon>Hexapoda</taxon>
        <taxon>Insecta</taxon>
        <taxon>Pterygota</taxon>
        <taxon>Neoptera</taxon>
        <taxon>Endopterygota</taxon>
        <taxon>Diptera</taxon>
        <taxon>Nematocera</taxon>
        <taxon>Culicoidea</taxon>
        <taxon>Culicidae</taxon>
        <taxon>Anophelinae</taxon>
        <taxon>Anopheles</taxon>
    </lineage>
</organism>
<evidence type="ECO:0000256" key="5">
    <source>
        <dbReference type="ARBA" id="ARBA00022673"/>
    </source>
</evidence>
<dbReference type="FunFam" id="1.10.287.70:FF:000009">
    <property type="entry name" value="Voltage-dependent L-type calcium channel subunit alpha"/>
    <property type="match status" value="1"/>
</dbReference>
<evidence type="ECO:0000256" key="16">
    <source>
        <dbReference type="ARBA" id="ARBA00023303"/>
    </source>
</evidence>
<evidence type="ECO:0000313" key="24">
    <source>
        <dbReference type="Proteomes" id="UP000075886"/>
    </source>
</evidence>
<reference evidence="24" key="1">
    <citation type="submission" date="2014-01" db="EMBL/GenBank/DDBJ databases">
        <title>The Genome Sequence of Anopheles farauti FAR1 (V2).</title>
        <authorList>
            <consortium name="The Broad Institute Genomics Platform"/>
            <person name="Neafsey D.E."/>
            <person name="Besansky N."/>
            <person name="Howell P."/>
            <person name="Walton C."/>
            <person name="Young S.K."/>
            <person name="Zeng Q."/>
            <person name="Gargeya S."/>
            <person name="Fitzgerald M."/>
            <person name="Haas B."/>
            <person name="Abouelleil A."/>
            <person name="Allen A.W."/>
            <person name="Alvarado L."/>
            <person name="Arachchi H.M."/>
            <person name="Berlin A.M."/>
            <person name="Chapman S.B."/>
            <person name="Gainer-Dewar J."/>
            <person name="Goldberg J."/>
            <person name="Griggs A."/>
            <person name="Gujja S."/>
            <person name="Hansen M."/>
            <person name="Howarth C."/>
            <person name="Imamovic A."/>
            <person name="Ireland A."/>
            <person name="Larimer J."/>
            <person name="McCowan C."/>
            <person name="Murphy C."/>
            <person name="Pearson M."/>
            <person name="Poon T.W."/>
            <person name="Priest M."/>
            <person name="Roberts A."/>
            <person name="Saif S."/>
            <person name="Shea T."/>
            <person name="Sisk P."/>
            <person name="Sykes S."/>
            <person name="Wortman J."/>
            <person name="Nusbaum C."/>
            <person name="Birren B."/>
        </authorList>
    </citation>
    <scope>NUCLEOTIDE SEQUENCE [LARGE SCALE GENOMIC DNA]</scope>
    <source>
        <strain evidence="24">FAR1</strain>
    </source>
</reference>
<feature type="binding site" evidence="18">
    <location>
        <position position="1159"/>
    </location>
    <ligand>
        <name>Ca(2+)</name>
        <dbReference type="ChEBI" id="CHEBI:29108"/>
    </ligand>
</feature>
<dbReference type="GO" id="GO:0009581">
    <property type="term" value="P:detection of external stimulus"/>
    <property type="evidence" value="ECO:0007669"/>
    <property type="project" value="UniProtKB-ARBA"/>
</dbReference>
<keyword evidence="16" id="KW-0407">Ion channel</keyword>
<dbReference type="FunFam" id="1.20.120.350:FF:000006">
    <property type="entry name" value="Voltage-dependent L-type calcium channel subunit alpha"/>
    <property type="match status" value="1"/>
</dbReference>
<feature type="transmembrane region" description="Helical" evidence="21">
    <location>
        <begin position="183"/>
        <end position="203"/>
    </location>
</feature>
<dbReference type="GO" id="GO:0016324">
    <property type="term" value="C:apical plasma membrane"/>
    <property type="evidence" value="ECO:0007669"/>
    <property type="project" value="UniProtKB-ARBA"/>
</dbReference>
<feature type="transmembrane region" description="Helical" evidence="21">
    <location>
        <begin position="1189"/>
        <end position="1213"/>
    </location>
</feature>
<dbReference type="InterPro" id="IPR050599">
    <property type="entry name" value="VDCC_alpha-1_subunit"/>
</dbReference>
<feature type="transmembrane region" description="Helical" evidence="21">
    <location>
        <begin position="1489"/>
        <end position="1513"/>
    </location>
</feature>
<keyword evidence="4 19" id="KW-0109">Calcium transport</keyword>
<comment type="subcellular location">
    <subcellularLocation>
        <location evidence="1 19">Membrane</location>
        <topology evidence="1 19">Multi-pass membrane protein</topology>
    </subcellularLocation>
</comment>
<feature type="transmembrane region" description="Helical" evidence="21">
    <location>
        <begin position="632"/>
        <end position="652"/>
    </location>
</feature>
<evidence type="ECO:0000256" key="15">
    <source>
        <dbReference type="ARBA" id="ARBA00023180"/>
    </source>
</evidence>
<feature type="transmembrane region" description="Helical" evidence="21">
    <location>
        <begin position="355"/>
        <end position="377"/>
    </location>
</feature>
<feature type="transmembrane region" description="Helical" evidence="21">
    <location>
        <begin position="982"/>
        <end position="1003"/>
    </location>
</feature>